<proteinExistence type="predicted"/>
<dbReference type="InterPro" id="IPR027417">
    <property type="entry name" value="P-loop_NTPase"/>
</dbReference>
<evidence type="ECO:0000313" key="4">
    <source>
        <dbReference type="EMBL" id="AIU73744.1"/>
    </source>
</evidence>
<dbReference type="KEGG" id="hav:AT03_16025"/>
<keyword evidence="4" id="KW-0540">Nuclease</keyword>
<sequence>MKILSLRLKNINSLKGEWKIDFTREDFANNGLFAITGPTGAGKTTLLDALCLALYHQTPRLKVSPTQNELMTRGTAESLAEVEFEVKGVGYRAFWSQRRANNKPDGNLQTPKVELAHIADGEIITDKIQTKLHKIADITGLDFGRFTKSMMLSQGQFAAFLNADPAERAELLEELTGTEIYGQLSEQIFQRFKQAKIDLDTLHERAAGVELLSEEALNQLSERLSELQREEQQQTSLRQTLMTDLQWLQKSQELSQNREQCTQRVTAASQQWQTAQPEVLRLERSEPAEKLRPLLFTLHQTRADLASATQSQQQREQQRQQLTSQLALLQTASSQALHAKQQHQQQRTATETLINQHVVPLDSRLTQIREDLLAQQQKLTQLSEEKQKQETALKQNREKLHAQQQEISQLQQQLADTAQHAEWNNHLGRWKSQFEQSAEHCQSLNELRKRIADAEKNIATETEKLTALQQAGSLLNQRIAQQQKNYADAELQHQQLEQKHSSAQLETQREKLHRGQPARQILIQISPLFEKSSLRQKQLHAQSTQRTQELHALEQLLATKRLAYKEKRQHLNDLEKQIDLQRRVIGLEQERARLVAGDPCPLCGSREHPAVKTYQTPALSDSEQRRDALRIEVENLSREGSELGERHKLMLQTQNQQQQEIQAVEAEVMQYQQRWAQATAALELSLAIDDREGLESYLNEINQQEEALQNTLRQREMLSKNWQLAKDALNSIQQEANQTLQQISLLELSTQTQSKQLNEWREDYGKQLAQQQHRDIALTDELHKLQLTAPVSGNEAEWLEQRSNEFTLWQQRQNHSQKLALENTRLMAEEHSLSQTCTALETQWQTQHQLCSELETRLKQMQAERQSLLDGRSVDEVRRSLMETEQQVENQLQQAQQAENQIRQQLDKLGGELESAQQQRLLLEQRLSQQQTEFEQALANSQFTDEDTLIAALLDENELKRLIALREQCKNQLSQAHAFLQQAESELAQWMTQRPENLDIHATLENLNQQLATLAEQLRENSVQQGQIQQQIRSDAERKQGQQSLFARIEQSRQEYEDWSYLNQLIGSSSGDKFRKFAQGLTLDHLVYLANQQLARLHGRYLLQRKTSDALELEVVDTWQADAVRDTRTLSGGESFLVSLALALALSDLVSHKTSIDSLFLDEGFGTLDAETLDTALDALDTLNATGKMIGVISHVEAMKERIPVQIKVKKVNGLGISRLEVQYAVGSGE</sequence>
<feature type="coiled-coil region" evidence="1">
    <location>
        <begin position="851"/>
        <end position="933"/>
    </location>
</feature>
<feature type="coiled-coil region" evidence="1">
    <location>
        <begin position="557"/>
        <end position="584"/>
    </location>
</feature>
<evidence type="ECO:0000259" key="3">
    <source>
        <dbReference type="Pfam" id="PF13476"/>
    </source>
</evidence>
<dbReference type="GO" id="GO:0006302">
    <property type="term" value="P:double-strand break repair"/>
    <property type="evidence" value="ECO:0007669"/>
    <property type="project" value="InterPro"/>
</dbReference>
<gene>
    <name evidence="4" type="ORF">AT03_16025</name>
</gene>
<feature type="coiled-coil region" evidence="1">
    <location>
        <begin position="966"/>
        <end position="1024"/>
    </location>
</feature>
<dbReference type="HOGENOM" id="CLU_004785_1_0_6"/>
<dbReference type="PATRIC" id="fig|1453496.5.peg.3281"/>
<evidence type="ECO:0000256" key="2">
    <source>
        <dbReference type="SAM" id="MobiDB-lite"/>
    </source>
</evidence>
<feature type="compositionally biased region" description="Basic and acidic residues" evidence="2">
    <location>
        <begin position="383"/>
        <end position="401"/>
    </location>
</feature>
<dbReference type="PANTHER" id="PTHR32114">
    <property type="entry name" value="ABC TRANSPORTER ABCH.3"/>
    <property type="match status" value="1"/>
</dbReference>
<dbReference type="OrthoDB" id="9795626at2"/>
<dbReference type="AlphaFoldDB" id="A0A097R4U8"/>
<feature type="coiled-coil region" evidence="1">
    <location>
        <begin position="619"/>
        <end position="749"/>
    </location>
</feature>
<feature type="region of interest" description="Disordered" evidence="2">
    <location>
        <begin position="383"/>
        <end position="403"/>
    </location>
</feature>
<keyword evidence="5" id="KW-1185">Reference proteome</keyword>
<evidence type="ECO:0000313" key="5">
    <source>
        <dbReference type="Proteomes" id="UP000029986"/>
    </source>
</evidence>
<dbReference type="eggNOG" id="COG0419">
    <property type="taxonomic scope" value="Bacteria"/>
</dbReference>
<protein>
    <submittedName>
        <fullName evidence="4">Exonuclease SbcC</fullName>
    </submittedName>
</protein>
<dbReference type="Pfam" id="PF13476">
    <property type="entry name" value="AAA_23"/>
    <property type="match status" value="1"/>
</dbReference>
<organism evidence="4 5">
    <name type="scientific">Hafnia alvei FB1</name>
    <dbReference type="NCBI Taxonomy" id="1453496"/>
    <lineage>
        <taxon>Bacteria</taxon>
        <taxon>Pseudomonadati</taxon>
        <taxon>Pseudomonadota</taxon>
        <taxon>Gammaproteobacteria</taxon>
        <taxon>Enterobacterales</taxon>
        <taxon>Hafniaceae</taxon>
        <taxon>Hafnia</taxon>
    </lineage>
</organism>
<dbReference type="GO" id="GO:0004527">
    <property type="term" value="F:exonuclease activity"/>
    <property type="evidence" value="ECO:0007669"/>
    <property type="project" value="UniProtKB-KW"/>
</dbReference>
<feature type="domain" description="Rad50/SbcC-type AAA" evidence="3">
    <location>
        <begin position="5"/>
        <end position="231"/>
    </location>
</feature>
<accession>A0A097R4U8</accession>
<name>A0A097R4U8_HAFAL</name>
<evidence type="ECO:0000256" key="1">
    <source>
        <dbReference type="SAM" id="Coils"/>
    </source>
</evidence>
<keyword evidence="1" id="KW-0175">Coiled coil</keyword>
<keyword evidence="4" id="KW-0269">Exonuclease</keyword>
<feature type="coiled-coil region" evidence="1">
    <location>
        <begin position="210"/>
        <end position="271"/>
    </location>
</feature>
<dbReference type="Pfam" id="PF13558">
    <property type="entry name" value="SbcC_Walker_B"/>
    <property type="match status" value="1"/>
</dbReference>
<dbReference type="PANTHER" id="PTHR32114:SF2">
    <property type="entry name" value="ABC TRANSPORTER ABCH.3"/>
    <property type="match status" value="1"/>
</dbReference>
<dbReference type="GO" id="GO:0016887">
    <property type="term" value="F:ATP hydrolysis activity"/>
    <property type="evidence" value="ECO:0007669"/>
    <property type="project" value="InterPro"/>
</dbReference>
<keyword evidence="4" id="KW-0378">Hydrolase</keyword>
<dbReference type="InterPro" id="IPR038729">
    <property type="entry name" value="Rad50/SbcC_AAA"/>
</dbReference>
<dbReference type="RefSeq" id="WP_025799785.1">
    <property type="nucleotide sequence ID" value="NZ_CP009706.1"/>
</dbReference>
<dbReference type="EMBL" id="CP009706">
    <property type="protein sequence ID" value="AIU73744.1"/>
    <property type="molecule type" value="Genomic_DNA"/>
</dbReference>
<reference evidence="4 5" key="1">
    <citation type="journal article" date="2014" name="Gut Pathog.">
        <title>Gene clusters of Hafnia alvei strain FB1 important in survival and pathogenesis: a draft genome perspective.</title>
        <authorList>
            <person name="Tan J.Y."/>
            <person name="Yin W.F."/>
            <person name="Chan K.G."/>
        </authorList>
    </citation>
    <scope>NUCLEOTIDE SEQUENCE [LARGE SCALE GENOMIC DNA]</scope>
    <source>
        <strain evidence="4 5">FB1</strain>
    </source>
</reference>
<dbReference type="Gene3D" id="3.40.50.300">
    <property type="entry name" value="P-loop containing nucleotide triphosphate hydrolases"/>
    <property type="match status" value="2"/>
</dbReference>
<dbReference type="Proteomes" id="UP000029986">
    <property type="component" value="Chromosome"/>
</dbReference>
<dbReference type="SUPFAM" id="SSF52540">
    <property type="entry name" value="P-loop containing nucleoside triphosphate hydrolases"/>
    <property type="match status" value="2"/>
</dbReference>